<organism evidence="1">
    <name type="scientific">marine sediment metagenome</name>
    <dbReference type="NCBI Taxonomy" id="412755"/>
    <lineage>
        <taxon>unclassified sequences</taxon>
        <taxon>metagenomes</taxon>
        <taxon>ecological metagenomes</taxon>
    </lineage>
</organism>
<gene>
    <name evidence="1" type="ORF">LCGC14_1018250</name>
</gene>
<dbReference type="EMBL" id="LAZR01004050">
    <property type="protein sequence ID" value="KKN12273.1"/>
    <property type="molecule type" value="Genomic_DNA"/>
</dbReference>
<proteinExistence type="predicted"/>
<dbReference type="AlphaFoldDB" id="A0A0F9R4C4"/>
<comment type="caution">
    <text evidence="1">The sequence shown here is derived from an EMBL/GenBank/DDBJ whole genome shotgun (WGS) entry which is preliminary data.</text>
</comment>
<reference evidence="1" key="1">
    <citation type="journal article" date="2015" name="Nature">
        <title>Complex archaea that bridge the gap between prokaryotes and eukaryotes.</title>
        <authorList>
            <person name="Spang A."/>
            <person name="Saw J.H."/>
            <person name="Jorgensen S.L."/>
            <person name="Zaremba-Niedzwiedzka K."/>
            <person name="Martijn J."/>
            <person name="Lind A.E."/>
            <person name="van Eijk R."/>
            <person name="Schleper C."/>
            <person name="Guy L."/>
            <person name="Ettema T.J."/>
        </authorList>
    </citation>
    <scope>NUCLEOTIDE SEQUENCE</scope>
</reference>
<protein>
    <submittedName>
        <fullName evidence="1">Uncharacterized protein</fullName>
    </submittedName>
</protein>
<accession>A0A0F9R4C4</accession>
<name>A0A0F9R4C4_9ZZZZ</name>
<evidence type="ECO:0000313" key="1">
    <source>
        <dbReference type="EMBL" id="KKN12273.1"/>
    </source>
</evidence>
<feature type="non-terminal residue" evidence="1">
    <location>
        <position position="52"/>
    </location>
</feature>
<sequence>MNRIEWIKKRIQDEENEAIFTSKDREDTFWLVKMVEELMPYVRVNSICFLHK</sequence>